<dbReference type="Proteomes" id="UP000228781">
    <property type="component" value="Unassembled WGS sequence"/>
</dbReference>
<protein>
    <submittedName>
        <fullName evidence="1">Uncharacterized protein</fullName>
    </submittedName>
</protein>
<organism evidence="1 2">
    <name type="scientific">candidate division WWE3 bacterium CG_4_9_14_0_2_um_filter_48_10</name>
    <dbReference type="NCBI Taxonomy" id="1975078"/>
    <lineage>
        <taxon>Bacteria</taxon>
        <taxon>Katanobacteria</taxon>
    </lineage>
</organism>
<sequence>MRELLAGERWLSKTESGLFSSCARKCHRKVAFLFEQERTRLRAERAPYPLPVQKNPRQKRGFFYLSN</sequence>
<dbReference type="AlphaFoldDB" id="A0A2M8EJN9"/>
<reference evidence="2" key="1">
    <citation type="submission" date="2017-09" db="EMBL/GenBank/DDBJ databases">
        <title>Depth-based differentiation of microbial function through sediment-hosted aquifers and enrichment of novel symbionts in the deep terrestrial subsurface.</title>
        <authorList>
            <person name="Probst A.J."/>
            <person name="Ladd B."/>
            <person name="Jarett J.K."/>
            <person name="Geller-Mcgrath D.E."/>
            <person name="Sieber C.M.K."/>
            <person name="Emerson J.B."/>
            <person name="Anantharaman K."/>
            <person name="Thomas B.C."/>
            <person name="Malmstrom R."/>
            <person name="Stieglmeier M."/>
            <person name="Klingl A."/>
            <person name="Woyke T."/>
            <person name="Ryan C.M."/>
            <person name="Banfield J.F."/>
        </authorList>
    </citation>
    <scope>NUCLEOTIDE SEQUENCE [LARGE SCALE GENOMIC DNA]</scope>
</reference>
<gene>
    <name evidence="1" type="ORF">CO059_01070</name>
</gene>
<name>A0A2M8EJN9_UNCKA</name>
<comment type="caution">
    <text evidence="1">The sequence shown here is derived from an EMBL/GenBank/DDBJ whole genome shotgun (WGS) entry which is preliminary data.</text>
</comment>
<evidence type="ECO:0000313" key="1">
    <source>
        <dbReference type="EMBL" id="PJC22956.1"/>
    </source>
</evidence>
<evidence type="ECO:0000313" key="2">
    <source>
        <dbReference type="Proteomes" id="UP000228781"/>
    </source>
</evidence>
<proteinExistence type="predicted"/>
<accession>A0A2M8EJN9</accession>
<dbReference type="EMBL" id="PFSK01000014">
    <property type="protein sequence ID" value="PJC22956.1"/>
    <property type="molecule type" value="Genomic_DNA"/>
</dbReference>